<accession>A0ABX7QP01</accession>
<sequence>MFDFFPDITPSTSAFAVIPAAEARFNNFSKVETVFDKAGDKWEATLSWNFIKRADVRTLRGFLNKQGGTGRFYVRDTAHQNEGAWGGGIVVNGASQYGKMLTISGATPNAEIAPIADRFTLDGFLYELTDTATADANGEAKIYFTPELRRSPLQGTALITADPYGTFMLRDPSEIPTFSQNRLGARGVRLSLIEAIRL</sequence>
<dbReference type="EMBL" id="CP071503">
    <property type="protein sequence ID" value="QSX32453.1"/>
    <property type="molecule type" value="Genomic_DNA"/>
</dbReference>
<evidence type="ECO:0000313" key="2">
    <source>
        <dbReference type="Proteomes" id="UP000662770"/>
    </source>
</evidence>
<evidence type="ECO:0000313" key="1">
    <source>
        <dbReference type="EMBL" id="QSX32453.1"/>
    </source>
</evidence>
<reference evidence="1 2" key="1">
    <citation type="submission" date="2021-03" db="EMBL/GenBank/DDBJ databases">
        <title>Novel species identification of genus Shewanella.</title>
        <authorList>
            <person name="Liu G."/>
            <person name="Zhang Q."/>
        </authorList>
    </citation>
    <scope>NUCLEOTIDE SEQUENCE [LARGE SCALE GENOMIC DNA]</scope>
    <source>
        <strain evidence="1 2">FJAT-51800</strain>
    </source>
</reference>
<keyword evidence="2" id="KW-1185">Reference proteome</keyword>
<protein>
    <submittedName>
        <fullName evidence="1">Uncharacterized protein</fullName>
    </submittedName>
</protein>
<dbReference type="RefSeq" id="WP_207353697.1">
    <property type="nucleotide sequence ID" value="NZ_CP071503.1"/>
</dbReference>
<organism evidence="1 2">
    <name type="scientific">Shewanella avicenniae</name>
    <dbReference type="NCBI Taxonomy" id="2814294"/>
    <lineage>
        <taxon>Bacteria</taxon>
        <taxon>Pseudomonadati</taxon>
        <taxon>Pseudomonadota</taxon>
        <taxon>Gammaproteobacteria</taxon>
        <taxon>Alteromonadales</taxon>
        <taxon>Shewanellaceae</taxon>
        <taxon>Shewanella</taxon>
    </lineage>
</organism>
<gene>
    <name evidence="1" type="ORF">JYB87_11815</name>
</gene>
<name>A0ABX7QP01_9GAMM</name>
<proteinExistence type="predicted"/>
<dbReference type="Proteomes" id="UP000662770">
    <property type="component" value="Chromosome"/>
</dbReference>